<comment type="pathway">
    <text evidence="1">Cofactor biosynthesis; molybdopterin biosynthesis.</text>
</comment>
<gene>
    <name evidence="4" type="primary">mog</name>
    <name evidence="4" type="ORF">CKALI_02365</name>
</gene>
<dbReference type="GO" id="GO:0006777">
    <property type="term" value="P:Mo-molybdopterin cofactor biosynthetic process"/>
    <property type="evidence" value="ECO:0007669"/>
    <property type="project" value="UniProtKB-KW"/>
</dbReference>
<dbReference type="SMART" id="SM00852">
    <property type="entry name" value="MoCF_biosynth"/>
    <property type="match status" value="1"/>
</dbReference>
<evidence type="ECO:0000259" key="3">
    <source>
        <dbReference type="SMART" id="SM00852"/>
    </source>
</evidence>
<feature type="domain" description="MoaB/Mog" evidence="3">
    <location>
        <begin position="8"/>
        <end position="155"/>
    </location>
</feature>
<dbReference type="Pfam" id="PF00994">
    <property type="entry name" value="MoCF_biosynth"/>
    <property type="match status" value="1"/>
</dbReference>
<evidence type="ECO:0000313" key="5">
    <source>
        <dbReference type="Proteomes" id="UP000427071"/>
    </source>
</evidence>
<name>A0A6B8VAS7_9CORY</name>
<evidence type="ECO:0000256" key="2">
    <source>
        <dbReference type="ARBA" id="ARBA00023150"/>
    </source>
</evidence>
<dbReference type="CDD" id="cd00886">
    <property type="entry name" value="MogA_MoaB"/>
    <property type="match status" value="1"/>
</dbReference>
<sequence>MENGINGVVITISDRCAQGIREDKSGPLAVERLAEFNVSCPPPIVVTDDIPNIQAAIRAALDDGARFIFTTGGTGVTPRDHTPEATKPFLETELPGIAEQIRAYGLQKTPLAGLSRALVGISGRGSEGALIVNAPGSTGGVKDSIAVVGPLIEHVLSQLVGSDHGA</sequence>
<proteinExistence type="predicted"/>
<dbReference type="GO" id="GO:0061598">
    <property type="term" value="F:molybdopterin adenylyltransferase activity"/>
    <property type="evidence" value="ECO:0007669"/>
    <property type="project" value="UniProtKB-EC"/>
</dbReference>
<organism evidence="4 5">
    <name type="scientific">Corynebacterium kalinowskii</name>
    <dbReference type="NCBI Taxonomy" id="2675216"/>
    <lineage>
        <taxon>Bacteria</taxon>
        <taxon>Bacillati</taxon>
        <taxon>Actinomycetota</taxon>
        <taxon>Actinomycetes</taxon>
        <taxon>Mycobacteriales</taxon>
        <taxon>Corynebacteriaceae</taxon>
        <taxon>Corynebacterium</taxon>
    </lineage>
</organism>
<keyword evidence="4" id="KW-0548">Nucleotidyltransferase</keyword>
<dbReference type="KEGG" id="ckw:CKALI_02365"/>
<accession>A0A6B8VAS7</accession>
<dbReference type="RefSeq" id="WP_231580514.1">
    <property type="nucleotide sequence ID" value="NZ_CP046452.1"/>
</dbReference>
<protein>
    <submittedName>
        <fullName evidence="4">Molybdopterin adenylyltransferase</fullName>
        <ecNumber evidence="4">2.7.7.75</ecNumber>
    </submittedName>
</protein>
<keyword evidence="4" id="KW-0808">Transferase</keyword>
<dbReference type="EMBL" id="CP046452">
    <property type="protein sequence ID" value="QGU01363.1"/>
    <property type="molecule type" value="Genomic_DNA"/>
</dbReference>
<dbReference type="InterPro" id="IPR051920">
    <property type="entry name" value="MPT_Adenylyltrnsfr/MoaC-Rel"/>
</dbReference>
<dbReference type="InterPro" id="IPR001453">
    <property type="entry name" value="MoaB/Mog_dom"/>
</dbReference>
<dbReference type="Proteomes" id="UP000427071">
    <property type="component" value="Chromosome"/>
</dbReference>
<dbReference type="AlphaFoldDB" id="A0A6B8VAS7"/>
<dbReference type="SUPFAM" id="SSF53218">
    <property type="entry name" value="Molybdenum cofactor biosynthesis proteins"/>
    <property type="match status" value="1"/>
</dbReference>
<reference evidence="5" key="1">
    <citation type="submission" date="2019-11" db="EMBL/GenBank/DDBJ databases">
        <title>Complete genome sequence of Corynebacterium kalinowskii 1959, a novel Corynebacterium species isolated from soil of a small paddock in Vilsendorf, Germany.</title>
        <authorList>
            <person name="Schaffert L."/>
            <person name="Ruwe M."/>
            <person name="Milse J."/>
            <person name="Hanuschka K."/>
            <person name="Ortseifen V."/>
            <person name="Droste J."/>
            <person name="Brandt D."/>
            <person name="Schlueter L."/>
            <person name="Kutter Y."/>
            <person name="Vinke S."/>
            <person name="Viehoefer P."/>
            <person name="Jacob L."/>
            <person name="Luebke N.-C."/>
            <person name="Schulte-Berndt E."/>
            <person name="Hain C."/>
            <person name="Linder M."/>
            <person name="Schmidt P."/>
            <person name="Wollenschlaeger L."/>
            <person name="Luttermann T."/>
            <person name="Thieme E."/>
            <person name="Hassa J."/>
            <person name="Haak M."/>
            <person name="Wittchen M."/>
            <person name="Mentz A."/>
            <person name="Persicke M."/>
            <person name="Busche T."/>
            <person name="Ruckert C."/>
        </authorList>
    </citation>
    <scope>NUCLEOTIDE SEQUENCE [LARGE SCALE GENOMIC DNA]</scope>
    <source>
        <strain evidence="5">1959</strain>
    </source>
</reference>
<dbReference type="InterPro" id="IPR036425">
    <property type="entry name" value="MoaB/Mog-like_dom_sf"/>
</dbReference>
<dbReference type="EC" id="2.7.7.75" evidence="4"/>
<evidence type="ECO:0000256" key="1">
    <source>
        <dbReference type="ARBA" id="ARBA00005046"/>
    </source>
</evidence>
<evidence type="ECO:0000313" key="4">
    <source>
        <dbReference type="EMBL" id="QGU01363.1"/>
    </source>
</evidence>
<dbReference type="PANTHER" id="PTHR43764:SF1">
    <property type="entry name" value="MOLYBDOPTERIN MOLYBDOTRANSFERASE"/>
    <property type="match status" value="1"/>
</dbReference>
<keyword evidence="5" id="KW-1185">Reference proteome</keyword>
<dbReference type="Gene3D" id="3.40.980.10">
    <property type="entry name" value="MoaB/Mog-like domain"/>
    <property type="match status" value="1"/>
</dbReference>
<keyword evidence="2" id="KW-0501">Molybdenum cofactor biosynthesis</keyword>
<dbReference type="NCBIfam" id="TIGR00177">
    <property type="entry name" value="molyb_syn"/>
    <property type="match status" value="1"/>
</dbReference>
<dbReference type="PANTHER" id="PTHR43764">
    <property type="entry name" value="MOLYBDENUM COFACTOR BIOSYNTHESIS"/>
    <property type="match status" value="1"/>
</dbReference>